<dbReference type="Gene3D" id="1.10.1040.50">
    <property type="match status" value="1"/>
</dbReference>
<evidence type="ECO:0000313" key="4">
    <source>
        <dbReference type="Proteomes" id="UP000250561"/>
    </source>
</evidence>
<evidence type="ECO:0000313" key="3">
    <source>
        <dbReference type="EMBL" id="SPW53603.1"/>
    </source>
</evidence>
<dbReference type="InterPro" id="IPR006108">
    <property type="entry name" value="3HC_DH_C"/>
</dbReference>
<sequence length="136" mass="15064">MRDKAGFYVNRILAPYINEAIRMLTEGERVEHIDAALVKFGFPVGPIQLLDEVGIDTGTKIIPVLEAAYGERFSAPANVVSSILNDDRKGRKNGRGFYLYGQKGVKAKNRSILPFTRSLAHKGRGDSPHRRLLNGV</sequence>
<dbReference type="PANTHER" id="PTHR43612">
    <property type="entry name" value="TRIFUNCTIONAL ENZYME SUBUNIT ALPHA"/>
    <property type="match status" value="1"/>
</dbReference>
<accession>A0A2X1K437</accession>
<dbReference type="GO" id="GO:0006635">
    <property type="term" value="P:fatty acid beta-oxidation"/>
    <property type="evidence" value="ECO:0007669"/>
    <property type="project" value="TreeGrafter"/>
</dbReference>
<dbReference type="GO" id="GO:0004300">
    <property type="term" value="F:enoyl-CoA hydratase activity"/>
    <property type="evidence" value="ECO:0007669"/>
    <property type="project" value="TreeGrafter"/>
</dbReference>
<name>A0A2X1K437_ECOLX</name>
<dbReference type="InterPro" id="IPR006180">
    <property type="entry name" value="3-OHacyl-CoA_DH_CS"/>
</dbReference>
<evidence type="ECO:0000259" key="2">
    <source>
        <dbReference type="Pfam" id="PF00725"/>
    </source>
</evidence>
<dbReference type="InterPro" id="IPR008927">
    <property type="entry name" value="6-PGluconate_DH-like_C_sf"/>
</dbReference>
<reference evidence="3 4" key="1">
    <citation type="submission" date="2018-06" db="EMBL/GenBank/DDBJ databases">
        <authorList>
            <consortium name="Pathogen Informatics"/>
            <person name="Doyle S."/>
        </authorList>
    </citation>
    <scope>NUCLEOTIDE SEQUENCE [LARGE SCALE GENOMIC DNA]</scope>
    <source>
        <strain evidence="3 4">NCTC11126</strain>
    </source>
</reference>
<gene>
    <name evidence="3" type="primary">fadJ_2</name>
    <name evidence="3" type="ORF">NCTC11126_04283</name>
</gene>
<dbReference type="SUPFAM" id="SSF48179">
    <property type="entry name" value="6-phosphogluconate dehydrogenase C-terminal domain-like"/>
    <property type="match status" value="1"/>
</dbReference>
<dbReference type="Pfam" id="PF00725">
    <property type="entry name" value="3HCDH"/>
    <property type="match status" value="1"/>
</dbReference>
<dbReference type="AlphaFoldDB" id="A0A2X1K437"/>
<dbReference type="EMBL" id="UARS01000008">
    <property type="protein sequence ID" value="SPW53603.1"/>
    <property type="molecule type" value="Genomic_DNA"/>
</dbReference>
<feature type="domain" description="3-hydroxyacyl-CoA dehydrogenase C-terminal" evidence="2">
    <location>
        <begin position="6"/>
        <end position="100"/>
    </location>
</feature>
<keyword evidence="1 3" id="KW-0560">Oxidoreductase</keyword>
<dbReference type="EC" id="1.1.1.35" evidence="3"/>
<proteinExistence type="predicted"/>
<evidence type="ECO:0000256" key="1">
    <source>
        <dbReference type="ARBA" id="ARBA00023002"/>
    </source>
</evidence>
<dbReference type="PANTHER" id="PTHR43612:SF3">
    <property type="entry name" value="TRIFUNCTIONAL ENZYME SUBUNIT ALPHA, MITOCHONDRIAL"/>
    <property type="match status" value="1"/>
</dbReference>
<dbReference type="PROSITE" id="PS00067">
    <property type="entry name" value="3HCDH"/>
    <property type="match status" value="1"/>
</dbReference>
<protein>
    <submittedName>
        <fullName evidence="3">Fatty acid oxidation complex alpha subunit [includes: enoyl-CoA hydratase 3-hydroxyacyl-CoA dehydrogenase 3-hydroxybutyryl-CoA epimerase]</fullName>
        <ecNumber evidence="3">1.1.1.35</ecNumber>
    </submittedName>
</protein>
<dbReference type="GO" id="GO:0016509">
    <property type="term" value="F:long-chain (3S)-3-hydroxyacyl-CoA dehydrogenase (NAD+) activity"/>
    <property type="evidence" value="ECO:0007669"/>
    <property type="project" value="TreeGrafter"/>
</dbReference>
<organism evidence="3 4">
    <name type="scientific">Escherichia coli</name>
    <dbReference type="NCBI Taxonomy" id="562"/>
    <lineage>
        <taxon>Bacteria</taxon>
        <taxon>Pseudomonadati</taxon>
        <taxon>Pseudomonadota</taxon>
        <taxon>Gammaproteobacteria</taxon>
        <taxon>Enterobacterales</taxon>
        <taxon>Enterobacteriaceae</taxon>
        <taxon>Escherichia</taxon>
    </lineage>
</organism>
<dbReference type="Proteomes" id="UP000250561">
    <property type="component" value="Unassembled WGS sequence"/>
</dbReference>
<dbReference type="InterPro" id="IPR050136">
    <property type="entry name" value="FA_oxidation_alpha_subunit"/>
</dbReference>